<protein>
    <recommendedName>
        <fullName evidence="4">PepSY domain-containing protein</fullName>
    </recommendedName>
</protein>
<reference evidence="2" key="1">
    <citation type="journal article" date="2021" name="Front. Microbiol.">
        <title>Comprehensive Comparative Genomics and Phenotyping of Methylobacterium Species.</title>
        <authorList>
            <person name="Alessa O."/>
            <person name="Ogura Y."/>
            <person name="Fujitani Y."/>
            <person name="Takami H."/>
            <person name="Hayashi T."/>
            <person name="Sahin N."/>
            <person name="Tani A."/>
        </authorList>
    </citation>
    <scope>NUCLEOTIDE SEQUENCE</scope>
    <source>
        <strain evidence="2">DSM 17168</strain>
    </source>
</reference>
<accession>A0ABQ4S8C1</accession>
<dbReference type="RefSeq" id="WP_238233678.1">
    <property type="nucleotide sequence ID" value="NZ_BPQQ01000006.1"/>
</dbReference>
<keyword evidence="1" id="KW-0732">Signal</keyword>
<proteinExistence type="predicted"/>
<gene>
    <name evidence="2" type="ORF">GMJLKIPL_0639</name>
</gene>
<evidence type="ECO:0000313" key="2">
    <source>
        <dbReference type="EMBL" id="GJD98728.1"/>
    </source>
</evidence>
<evidence type="ECO:0000313" key="3">
    <source>
        <dbReference type="Proteomes" id="UP001055153"/>
    </source>
</evidence>
<comment type="caution">
    <text evidence="2">The sequence shown here is derived from an EMBL/GenBank/DDBJ whole genome shotgun (WGS) entry which is preliminary data.</text>
</comment>
<name>A0ABQ4S8C1_9HYPH</name>
<evidence type="ECO:0000256" key="1">
    <source>
        <dbReference type="SAM" id="SignalP"/>
    </source>
</evidence>
<reference evidence="2" key="2">
    <citation type="submission" date="2021-08" db="EMBL/GenBank/DDBJ databases">
        <authorList>
            <person name="Tani A."/>
            <person name="Ola A."/>
            <person name="Ogura Y."/>
            <person name="Katsura K."/>
            <person name="Hayashi T."/>
        </authorList>
    </citation>
    <scope>NUCLEOTIDE SEQUENCE</scope>
    <source>
        <strain evidence="2">DSM 17168</strain>
    </source>
</reference>
<dbReference type="Proteomes" id="UP001055153">
    <property type="component" value="Unassembled WGS sequence"/>
</dbReference>
<keyword evidence="3" id="KW-1185">Reference proteome</keyword>
<evidence type="ECO:0008006" key="4">
    <source>
        <dbReference type="Google" id="ProtNLM"/>
    </source>
</evidence>
<organism evidence="2 3">
    <name type="scientific">Methylobacterium isbiliense</name>
    <dbReference type="NCBI Taxonomy" id="315478"/>
    <lineage>
        <taxon>Bacteria</taxon>
        <taxon>Pseudomonadati</taxon>
        <taxon>Pseudomonadota</taxon>
        <taxon>Alphaproteobacteria</taxon>
        <taxon>Hyphomicrobiales</taxon>
        <taxon>Methylobacteriaceae</taxon>
        <taxon>Methylobacterium</taxon>
    </lineage>
</organism>
<sequence>MMPRLALLALGAMLAAGPAQADHHLLKRALQQAGCIARSTSLIQRDGPRTVYDVTCLGSTPDRVIVVCTGRICLPDDPRHHGAEDEMP</sequence>
<feature type="chain" id="PRO_5046691333" description="PepSY domain-containing protein" evidence="1">
    <location>
        <begin position="22"/>
        <end position="88"/>
    </location>
</feature>
<dbReference type="EMBL" id="BPQQ01000006">
    <property type="protein sequence ID" value="GJD98728.1"/>
    <property type="molecule type" value="Genomic_DNA"/>
</dbReference>
<feature type="signal peptide" evidence="1">
    <location>
        <begin position="1"/>
        <end position="21"/>
    </location>
</feature>